<comment type="caution">
    <text evidence="9">The sequence shown here is derived from an EMBL/GenBank/DDBJ whole genome shotgun (WGS) entry which is preliminary data.</text>
</comment>
<sequence>MLSIIGFAVIASVATLLILGRVSPIVGLTLIPLLGAFAAGFSPAEITEFFESGLGSVLDVAVMLIFAILFFGVLNDVHLFNPLINFMLRVSRGNIVGICVGTVLLAAVCHLDGSGATTFLICIPALLPLYKRLEMSPYLLMLLISTSIGIMNMLPWGGPVGRAAAVIGLSPIELWHGLIPVQAIGLVLLVGMAAILGLRERRRIAARRNTPHMSGVGGRGVDGTEQPPTPSGSGDATDGPADGPAGSAGSTDSSNTPGPDLDASPRRPLANYLLLAVTVGVLLTDMLPAGLVFMVALSLALLINTSSVAEQMERVRKHAPNALGTGGIILAAGAFLGILEESGMLDSLAGNMIAFLPEILVEQLHLVIGFLGMPLELVLSTDAYYFALLPLVDNIAVQQGVESTTVAYSLIIGNIIGTYISPFNASVWLAVGMAGVDLGKHIRYSFFWMWGFTLALFAASVAIGVIAI</sequence>
<keyword evidence="4 7" id="KW-1133">Transmembrane helix</keyword>
<evidence type="ECO:0000256" key="6">
    <source>
        <dbReference type="SAM" id="MobiDB-lite"/>
    </source>
</evidence>
<feature type="compositionally biased region" description="Low complexity" evidence="6">
    <location>
        <begin position="231"/>
        <end position="254"/>
    </location>
</feature>
<evidence type="ECO:0000256" key="7">
    <source>
        <dbReference type="SAM" id="Phobius"/>
    </source>
</evidence>
<feature type="transmembrane region" description="Helical" evidence="7">
    <location>
        <begin position="272"/>
        <end position="302"/>
    </location>
</feature>
<dbReference type="InterPro" id="IPR004680">
    <property type="entry name" value="Cit_transptr-like_dom"/>
</dbReference>
<feature type="transmembrane region" description="Helical" evidence="7">
    <location>
        <begin position="322"/>
        <end position="339"/>
    </location>
</feature>
<protein>
    <submittedName>
        <fullName evidence="9">Citrate:H+ symporter</fullName>
    </submittedName>
</protein>
<dbReference type="PANTHER" id="PTHR30354">
    <property type="entry name" value="GNT FAMILY GLUCONATE TRANSPORTER"/>
    <property type="match status" value="1"/>
</dbReference>
<evidence type="ECO:0000256" key="5">
    <source>
        <dbReference type="ARBA" id="ARBA00023136"/>
    </source>
</evidence>
<keyword evidence="10" id="KW-1185">Reference proteome</keyword>
<dbReference type="PANTHER" id="PTHR30354:SF26">
    <property type="entry name" value="TRANSPORTER, PUTATIVE-RELATED"/>
    <property type="match status" value="1"/>
</dbReference>
<feature type="transmembrane region" description="Helical" evidence="7">
    <location>
        <begin position="54"/>
        <end position="74"/>
    </location>
</feature>
<feature type="transmembrane region" description="Helical" evidence="7">
    <location>
        <begin position="137"/>
        <end position="154"/>
    </location>
</feature>
<feature type="transmembrane region" description="Helical" evidence="7">
    <location>
        <begin position="86"/>
        <end position="107"/>
    </location>
</feature>
<feature type="region of interest" description="Disordered" evidence="6">
    <location>
        <begin position="207"/>
        <end position="264"/>
    </location>
</feature>
<organism evidence="9 10">
    <name type="scientific">Nocardiopsis coralli</name>
    <dbReference type="NCBI Taxonomy" id="2772213"/>
    <lineage>
        <taxon>Bacteria</taxon>
        <taxon>Bacillati</taxon>
        <taxon>Actinomycetota</taxon>
        <taxon>Actinomycetes</taxon>
        <taxon>Streptosporangiales</taxon>
        <taxon>Nocardiopsidaceae</taxon>
        <taxon>Nocardiopsis</taxon>
    </lineage>
</organism>
<reference evidence="9 10" key="1">
    <citation type="submission" date="2020-09" db="EMBL/GenBank/DDBJ databases">
        <title>Diversity and distribution of actinomycetes associated with coral in the coast of Hainan.</title>
        <authorList>
            <person name="Li F."/>
        </authorList>
    </citation>
    <scope>NUCLEOTIDE SEQUENCE [LARGE SCALE GENOMIC DNA]</scope>
    <source>
        <strain evidence="9 10">HNM0947</strain>
    </source>
</reference>
<keyword evidence="3 7" id="KW-0812">Transmembrane</keyword>
<feature type="domain" description="Citrate transporter-like" evidence="8">
    <location>
        <begin position="16"/>
        <end position="413"/>
    </location>
</feature>
<evidence type="ECO:0000256" key="2">
    <source>
        <dbReference type="ARBA" id="ARBA00022448"/>
    </source>
</evidence>
<dbReference type="EMBL" id="JADBGI010000040">
    <property type="protein sequence ID" value="MBE3002313.1"/>
    <property type="molecule type" value="Genomic_DNA"/>
</dbReference>
<evidence type="ECO:0000256" key="3">
    <source>
        <dbReference type="ARBA" id="ARBA00022692"/>
    </source>
</evidence>
<evidence type="ECO:0000256" key="1">
    <source>
        <dbReference type="ARBA" id="ARBA00004141"/>
    </source>
</evidence>
<feature type="transmembrane region" description="Helical" evidence="7">
    <location>
        <begin position="360"/>
        <end position="386"/>
    </location>
</feature>
<evidence type="ECO:0000313" key="10">
    <source>
        <dbReference type="Proteomes" id="UP000806528"/>
    </source>
</evidence>
<name>A0ABR9PER2_9ACTN</name>
<evidence type="ECO:0000259" key="8">
    <source>
        <dbReference type="Pfam" id="PF03600"/>
    </source>
</evidence>
<comment type="subcellular location">
    <subcellularLocation>
        <location evidence="1">Membrane</location>
        <topology evidence="1">Multi-pass membrane protein</topology>
    </subcellularLocation>
</comment>
<keyword evidence="2" id="KW-0813">Transport</keyword>
<evidence type="ECO:0000313" key="9">
    <source>
        <dbReference type="EMBL" id="MBE3002313.1"/>
    </source>
</evidence>
<dbReference type="Pfam" id="PF03600">
    <property type="entry name" value="CitMHS"/>
    <property type="match status" value="1"/>
</dbReference>
<evidence type="ECO:0000256" key="4">
    <source>
        <dbReference type="ARBA" id="ARBA00022989"/>
    </source>
</evidence>
<feature type="transmembrane region" description="Helical" evidence="7">
    <location>
        <begin position="446"/>
        <end position="467"/>
    </location>
</feature>
<proteinExistence type="predicted"/>
<dbReference type="InterPro" id="IPR003474">
    <property type="entry name" value="Glcn_transporter"/>
</dbReference>
<gene>
    <name evidence="9" type="ORF">IDM40_26960</name>
</gene>
<feature type="transmembrane region" description="Helical" evidence="7">
    <location>
        <begin position="406"/>
        <end position="434"/>
    </location>
</feature>
<feature type="transmembrane region" description="Helical" evidence="7">
    <location>
        <begin position="174"/>
        <end position="198"/>
    </location>
</feature>
<dbReference type="Proteomes" id="UP000806528">
    <property type="component" value="Unassembled WGS sequence"/>
</dbReference>
<accession>A0ABR9PER2</accession>
<keyword evidence="5 7" id="KW-0472">Membrane</keyword>
<feature type="transmembrane region" description="Helical" evidence="7">
    <location>
        <begin position="113"/>
        <end position="130"/>
    </location>
</feature>
<dbReference type="RefSeq" id="WP_193124897.1">
    <property type="nucleotide sequence ID" value="NZ_JADBGI010000040.1"/>
</dbReference>